<feature type="transmembrane region" description="Helical" evidence="1">
    <location>
        <begin position="113"/>
        <end position="139"/>
    </location>
</feature>
<comment type="caution">
    <text evidence="2">The sequence shown here is derived from an EMBL/GenBank/DDBJ whole genome shotgun (WGS) entry which is preliminary data.</text>
</comment>
<keyword evidence="3" id="KW-1185">Reference proteome</keyword>
<name>A0ABQ9LG46_HEVBR</name>
<evidence type="ECO:0000256" key="1">
    <source>
        <dbReference type="SAM" id="Phobius"/>
    </source>
</evidence>
<dbReference type="InterPro" id="IPR009577">
    <property type="entry name" value="Sm_multidrug_ex"/>
</dbReference>
<feature type="transmembrane region" description="Helical" evidence="1">
    <location>
        <begin position="12"/>
        <end position="31"/>
    </location>
</feature>
<accession>A0ABQ9LG46</accession>
<dbReference type="PANTHER" id="PTHR36007:SF2">
    <property type="entry name" value="TRANSPORT PROTEIN-RELATED"/>
    <property type="match status" value="1"/>
</dbReference>
<dbReference type="EMBL" id="JARPOI010000012">
    <property type="protein sequence ID" value="KAJ9166924.1"/>
    <property type="molecule type" value="Genomic_DNA"/>
</dbReference>
<dbReference type="Proteomes" id="UP001174677">
    <property type="component" value="Chromosome 12"/>
</dbReference>
<dbReference type="Pfam" id="PF06695">
    <property type="entry name" value="Sm_multidrug_ex"/>
    <property type="match status" value="1"/>
</dbReference>
<gene>
    <name evidence="2" type="ORF">P3X46_021613</name>
</gene>
<dbReference type="PANTHER" id="PTHR36007">
    <property type="entry name" value="TRANSPORT PROTEIN-RELATED"/>
    <property type="match status" value="1"/>
</dbReference>
<feature type="transmembrane region" description="Helical" evidence="1">
    <location>
        <begin position="57"/>
        <end position="77"/>
    </location>
</feature>
<reference evidence="2 3" key="1">
    <citation type="journal article" date="2023" name="Plant Biotechnol. J.">
        <title>Chromosome-level wild Hevea brasiliensis genome provides new tools for genomic-assisted breeding and valuable loci to elevate rubber yield.</title>
        <authorList>
            <person name="Cheng H."/>
            <person name="Song X."/>
            <person name="Hu Y."/>
            <person name="Wu T."/>
            <person name="Yang Q."/>
            <person name="An Z."/>
            <person name="Feng S."/>
            <person name="Deng Z."/>
            <person name="Wu W."/>
            <person name="Zeng X."/>
            <person name="Tu M."/>
            <person name="Wang X."/>
            <person name="Huang H."/>
        </authorList>
    </citation>
    <scope>NUCLEOTIDE SEQUENCE [LARGE SCALE GENOMIC DNA]</scope>
    <source>
        <strain evidence="2">MT/VB/25A 57/8</strain>
    </source>
</reference>
<protein>
    <submittedName>
        <fullName evidence="2">Uncharacterized protein</fullName>
    </submittedName>
</protein>
<keyword evidence="1" id="KW-0812">Transmembrane</keyword>
<sequence length="160" mass="17640">MTSKLLSIPSHSWHIKLWIFQAIIVSLLLLLRQLKPLHIRIVTQLMMKKYCRPSRRSQPSFCFGLCSGLLSLAWFAASANANAAVHSIKASSFGLKIASNGKQEAGPVEEFHWLGLMLFVAVPFPGTGAWTGATIASILNMPPWPSVSGNFSVLYWLGCR</sequence>
<proteinExistence type="predicted"/>
<organism evidence="2 3">
    <name type="scientific">Hevea brasiliensis</name>
    <name type="common">Para rubber tree</name>
    <name type="synonym">Siphonia brasiliensis</name>
    <dbReference type="NCBI Taxonomy" id="3981"/>
    <lineage>
        <taxon>Eukaryota</taxon>
        <taxon>Viridiplantae</taxon>
        <taxon>Streptophyta</taxon>
        <taxon>Embryophyta</taxon>
        <taxon>Tracheophyta</taxon>
        <taxon>Spermatophyta</taxon>
        <taxon>Magnoliopsida</taxon>
        <taxon>eudicotyledons</taxon>
        <taxon>Gunneridae</taxon>
        <taxon>Pentapetalae</taxon>
        <taxon>rosids</taxon>
        <taxon>fabids</taxon>
        <taxon>Malpighiales</taxon>
        <taxon>Euphorbiaceae</taxon>
        <taxon>Crotonoideae</taxon>
        <taxon>Micrandreae</taxon>
        <taxon>Hevea</taxon>
    </lineage>
</organism>
<evidence type="ECO:0000313" key="3">
    <source>
        <dbReference type="Proteomes" id="UP001174677"/>
    </source>
</evidence>
<keyword evidence="1" id="KW-0472">Membrane</keyword>
<evidence type="ECO:0000313" key="2">
    <source>
        <dbReference type="EMBL" id="KAJ9166924.1"/>
    </source>
</evidence>
<keyword evidence="1" id="KW-1133">Transmembrane helix</keyword>